<comment type="similarity">
    <text evidence="1">Belongs to the short-chain dehydrogenases/reductases (SDR) family.</text>
</comment>
<evidence type="ECO:0000313" key="3">
    <source>
        <dbReference type="Proteomes" id="UP000480185"/>
    </source>
</evidence>
<dbReference type="Pfam" id="PF13561">
    <property type="entry name" value="adh_short_C2"/>
    <property type="match status" value="1"/>
</dbReference>
<reference evidence="2 3" key="1">
    <citation type="submission" date="2019-11" db="EMBL/GenBank/DDBJ databases">
        <authorList>
            <person name="Li J."/>
        </authorList>
    </citation>
    <scope>NUCLEOTIDE SEQUENCE [LARGE SCALE GENOMIC DNA]</scope>
    <source>
        <strain evidence="2 3">J4</strain>
    </source>
</reference>
<evidence type="ECO:0000256" key="1">
    <source>
        <dbReference type="ARBA" id="ARBA00006484"/>
    </source>
</evidence>
<protein>
    <submittedName>
        <fullName evidence="2">SDR family oxidoreductase</fullName>
    </submittedName>
</protein>
<name>A0A6G1X1X7_9BACI</name>
<dbReference type="PANTHER" id="PTHR42879">
    <property type="entry name" value="3-OXOACYL-(ACYL-CARRIER-PROTEIN) REDUCTASE"/>
    <property type="match status" value="1"/>
</dbReference>
<keyword evidence="3" id="KW-1185">Reference proteome</keyword>
<dbReference type="InterPro" id="IPR002347">
    <property type="entry name" value="SDR_fam"/>
</dbReference>
<comment type="caution">
    <text evidence="2">The sequence shown here is derived from an EMBL/GenBank/DDBJ whole genome shotgun (WGS) entry which is preliminary data.</text>
</comment>
<dbReference type="EMBL" id="WJNH01000001">
    <property type="protein sequence ID" value="MRG84895.1"/>
    <property type="molecule type" value="Genomic_DNA"/>
</dbReference>
<sequence length="244" mass="25746">MTKRIAVFGGSGGNGSAIAKLASKDAKVTIGYRSNKERAEATAKEIRDSRGDAQISEVDICDGESVSHFYSTVQEHWGGIDGIVSATGPAFLLTPITEINDDEFRNVIEADVIGSFNILKRGIPFLKKSGGGSIVLLLTTAVLRTLEEDALSMVPKKAVEGLIKTAALEYGEDGIRLNGVAPGSIDRHSIHFQVGRKRSRVASQTPLGRKGKPSEVAELAAFLLSDAASYISGQIIGVDGGFSA</sequence>
<dbReference type="Gene3D" id="3.40.50.720">
    <property type="entry name" value="NAD(P)-binding Rossmann-like Domain"/>
    <property type="match status" value="1"/>
</dbReference>
<dbReference type="InterPro" id="IPR036291">
    <property type="entry name" value="NAD(P)-bd_dom_sf"/>
</dbReference>
<dbReference type="Proteomes" id="UP000480185">
    <property type="component" value="Unassembled WGS sequence"/>
</dbReference>
<dbReference type="OrthoDB" id="9803333at2"/>
<accession>A0A6G1X1X7</accession>
<gene>
    <name evidence="2" type="ORF">GH754_00980</name>
</gene>
<dbReference type="PRINTS" id="PR00081">
    <property type="entry name" value="GDHRDH"/>
</dbReference>
<dbReference type="AlphaFoldDB" id="A0A6G1X1X7"/>
<dbReference type="InterPro" id="IPR050259">
    <property type="entry name" value="SDR"/>
</dbReference>
<evidence type="ECO:0000313" key="2">
    <source>
        <dbReference type="EMBL" id="MRG84895.1"/>
    </source>
</evidence>
<organism evidence="2 3">
    <name type="scientific">Salinibacillus xinjiangensis</name>
    <dbReference type="NCBI Taxonomy" id="1229268"/>
    <lineage>
        <taxon>Bacteria</taxon>
        <taxon>Bacillati</taxon>
        <taxon>Bacillota</taxon>
        <taxon>Bacilli</taxon>
        <taxon>Bacillales</taxon>
        <taxon>Bacillaceae</taxon>
        <taxon>Salinibacillus</taxon>
    </lineage>
</organism>
<proteinExistence type="inferred from homology"/>
<dbReference type="RefSeq" id="WP_153726865.1">
    <property type="nucleotide sequence ID" value="NZ_WJNH01000001.1"/>
</dbReference>
<dbReference type="SUPFAM" id="SSF51735">
    <property type="entry name" value="NAD(P)-binding Rossmann-fold domains"/>
    <property type="match status" value="1"/>
</dbReference>